<proteinExistence type="inferred from homology"/>
<feature type="transmembrane region" description="Helical" evidence="6">
    <location>
        <begin position="278"/>
        <end position="295"/>
    </location>
</feature>
<dbReference type="Proteomes" id="UP000244906">
    <property type="component" value="Unassembled WGS sequence"/>
</dbReference>
<keyword evidence="5 6" id="KW-0472">Membrane</keyword>
<reference evidence="8 9" key="1">
    <citation type="submission" date="2018-04" db="EMBL/GenBank/DDBJ databases">
        <title>Thalassorhabdus spongiae gen. nov., sp. nov., isolated from a marine sponge in South-West Iceland.</title>
        <authorList>
            <person name="Knobloch S."/>
            <person name="Daussin A."/>
            <person name="Johannsson R."/>
            <person name="Marteinsson V.T."/>
        </authorList>
    </citation>
    <scope>NUCLEOTIDE SEQUENCE [LARGE SCALE GENOMIC DNA]</scope>
    <source>
        <strain evidence="8 9">Hp12</strain>
    </source>
</reference>
<dbReference type="PANTHER" id="PTHR32322">
    <property type="entry name" value="INNER MEMBRANE TRANSPORTER"/>
    <property type="match status" value="1"/>
</dbReference>
<evidence type="ECO:0000256" key="3">
    <source>
        <dbReference type="ARBA" id="ARBA00022692"/>
    </source>
</evidence>
<feature type="domain" description="EamA" evidence="7">
    <location>
        <begin position="163"/>
        <end position="295"/>
    </location>
</feature>
<evidence type="ECO:0000313" key="9">
    <source>
        <dbReference type="Proteomes" id="UP000244906"/>
    </source>
</evidence>
<dbReference type="SUPFAM" id="SSF103481">
    <property type="entry name" value="Multidrug resistance efflux transporter EmrE"/>
    <property type="match status" value="2"/>
</dbReference>
<feature type="transmembrane region" description="Helical" evidence="6">
    <location>
        <begin position="43"/>
        <end position="64"/>
    </location>
</feature>
<evidence type="ECO:0000256" key="5">
    <source>
        <dbReference type="ARBA" id="ARBA00023136"/>
    </source>
</evidence>
<feature type="transmembrane region" description="Helical" evidence="6">
    <location>
        <begin position="102"/>
        <end position="124"/>
    </location>
</feature>
<evidence type="ECO:0000313" key="8">
    <source>
        <dbReference type="EMBL" id="PVZ71817.1"/>
    </source>
</evidence>
<comment type="caution">
    <text evidence="8">The sequence shown here is derived from an EMBL/GenBank/DDBJ whole genome shotgun (WGS) entry which is preliminary data.</text>
</comment>
<dbReference type="GO" id="GO:0016020">
    <property type="term" value="C:membrane"/>
    <property type="evidence" value="ECO:0007669"/>
    <property type="project" value="UniProtKB-SubCell"/>
</dbReference>
<dbReference type="InterPro" id="IPR050638">
    <property type="entry name" value="AA-Vitamin_Transporters"/>
</dbReference>
<dbReference type="InterPro" id="IPR037185">
    <property type="entry name" value="EmrE-like"/>
</dbReference>
<organism evidence="8 9">
    <name type="scientific">Pelagibaculum spongiae</name>
    <dbReference type="NCBI Taxonomy" id="2080658"/>
    <lineage>
        <taxon>Bacteria</taxon>
        <taxon>Pseudomonadati</taxon>
        <taxon>Pseudomonadota</taxon>
        <taxon>Gammaproteobacteria</taxon>
        <taxon>Oceanospirillales</taxon>
        <taxon>Pelagibaculum</taxon>
    </lineage>
</organism>
<dbReference type="OrthoDB" id="9809509at2"/>
<dbReference type="InterPro" id="IPR000620">
    <property type="entry name" value="EamA_dom"/>
</dbReference>
<dbReference type="RefSeq" id="WP_116685404.1">
    <property type="nucleotide sequence ID" value="NZ_CAWNYD010000001.1"/>
</dbReference>
<name>A0A2V1H3Q4_9GAMM</name>
<evidence type="ECO:0000256" key="4">
    <source>
        <dbReference type="ARBA" id="ARBA00022989"/>
    </source>
</evidence>
<feature type="transmembrane region" description="Helical" evidence="6">
    <location>
        <begin position="76"/>
        <end position="96"/>
    </location>
</feature>
<feature type="transmembrane region" description="Helical" evidence="6">
    <location>
        <begin position="160"/>
        <end position="180"/>
    </location>
</feature>
<evidence type="ECO:0000256" key="6">
    <source>
        <dbReference type="SAM" id="Phobius"/>
    </source>
</evidence>
<feature type="domain" description="EamA" evidence="7">
    <location>
        <begin position="20"/>
        <end position="147"/>
    </location>
</feature>
<dbReference type="Gene3D" id="1.10.3730.20">
    <property type="match status" value="1"/>
</dbReference>
<gene>
    <name evidence="8" type="ORF">DC094_01975</name>
</gene>
<keyword evidence="9" id="KW-1185">Reference proteome</keyword>
<feature type="transmembrane region" description="Helical" evidence="6">
    <location>
        <begin position="255"/>
        <end position="272"/>
    </location>
</feature>
<evidence type="ECO:0000256" key="2">
    <source>
        <dbReference type="ARBA" id="ARBA00007362"/>
    </source>
</evidence>
<evidence type="ECO:0000259" key="7">
    <source>
        <dbReference type="Pfam" id="PF00892"/>
    </source>
</evidence>
<feature type="transmembrane region" description="Helical" evidence="6">
    <location>
        <begin position="223"/>
        <end position="243"/>
    </location>
</feature>
<comment type="similarity">
    <text evidence="2">Belongs to the EamA transporter family.</text>
</comment>
<evidence type="ECO:0000256" key="1">
    <source>
        <dbReference type="ARBA" id="ARBA00004141"/>
    </source>
</evidence>
<dbReference type="PANTHER" id="PTHR32322:SF2">
    <property type="entry name" value="EAMA DOMAIN-CONTAINING PROTEIN"/>
    <property type="match status" value="1"/>
</dbReference>
<keyword evidence="4 6" id="KW-1133">Transmembrane helix</keyword>
<dbReference type="EMBL" id="QDDL01000001">
    <property type="protein sequence ID" value="PVZ71817.1"/>
    <property type="molecule type" value="Genomic_DNA"/>
</dbReference>
<feature type="transmembrane region" description="Helical" evidence="6">
    <location>
        <begin position="17"/>
        <end position="37"/>
    </location>
</feature>
<feature type="transmembrane region" description="Helical" evidence="6">
    <location>
        <begin position="192"/>
        <end position="211"/>
    </location>
</feature>
<dbReference type="AlphaFoldDB" id="A0A2V1H3Q4"/>
<dbReference type="Pfam" id="PF00892">
    <property type="entry name" value="EamA"/>
    <property type="match status" value="2"/>
</dbReference>
<accession>A0A2V1H3Q4</accession>
<sequence length="301" mass="32845">MLTQLGSPALRQQLTQWIPLVFVLLWSTGFIGGKYALPYIEPFYLLFIRMLITLLVFGALISHFKPSWPTFRQAGHQLLVGSLVHAGYLGGVYAAIKWQMPAGIVSLLVGLQPLLTAVIAWFVISERLSIRQWTGLLLGLAGVVMVLLQGQAVGDFQLSPASMIAAAVALVSISIGTLYQKKFGQGVDLLTGTFYQYVATVFWMGLLTWQFEDQLIIWQPQLIIGMLWLVFGVSVAAILLLMLMIRQGAASSVASYFYLVPPVTAIESWLLFDESLSAGALAGMVLAVTGVYLMVKKAGGK</sequence>
<keyword evidence="3 6" id="KW-0812">Transmembrane</keyword>
<protein>
    <submittedName>
        <fullName evidence="8">EamA family transporter</fullName>
    </submittedName>
</protein>
<comment type="subcellular location">
    <subcellularLocation>
        <location evidence="1">Membrane</location>
        <topology evidence="1">Multi-pass membrane protein</topology>
    </subcellularLocation>
</comment>